<dbReference type="InterPro" id="IPR009057">
    <property type="entry name" value="Homeodomain-like_sf"/>
</dbReference>
<protein>
    <submittedName>
        <fullName evidence="4">GlxA family transcriptional regulator</fullName>
    </submittedName>
</protein>
<organism evidence="4 5">
    <name type="scientific">Lipingzhangella rawalii</name>
    <dbReference type="NCBI Taxonomy" id="2055835"/>
    <lineage>
        <taxon>Bacteria</taxon>
        <taxon>Bacillati</taxon>
        <taxon>Actinomycetota</taxon>
        <taxon>Actinomycetes</taxon>
        <taxon>Streptosporangiales</taxon>
        <taxon>Nocardiopsidaceae</taxon>
        <taxon>Lipingzhangella</taxon>
    </lineage>
</organism>
<dbReference type="EMBL" id="JAVLVT010000020">
    <property type="protein sequence ID" value="MDS1272636.1"/>
    <property type="molecule type" value="Genomic_DNA"/>
</dbReference>
<dbReference type="InterPro" id="IPR018060">
    <property type="entry name" value="HTH_AraC"/>
</dbReference>
<feature type="domain" description="HTH araC/xylS-type" evidence="3">
    <location>
        <begin position="219"/>
        <end position="317"/>
    </location>
</feature>
<keyword evidence="1" id="KW-0805">Transcription regulation</keyword>
<keyword evidence="5" id="KW-1185">Reference proteome</keyword>
<keyword evidence="2" id="KW-0804">Transcription</keyword>
<accession>A0ABU2HBD2</accession>
<gene>
    <name evidence="4" type="ORF">RIF23_20320</name>
</gene>
<dbReference type="PANTHER" id="PTHR43130:SF3">
    <property type="entry name" value="HTH-TYPE TRANSCRIPTIONAL REGULATOR RV1931C"/>
    <property type="match status" value="1"/>
</dbReference>
<dbReference type="InterPro" id="IPR052158">
    <property type="entry name" value="INH-QAR"/>
</dbReference>
<dbReference type="Pfam" id="PF12833">
    <property type="entry name" value="HTH_18"/>
    <property type="match status" value="1"/>
</dbReference>
<evidence type="ECO:0000259" key="3">
    <source>
        <dbReference type="PROSITE" id="PS01124"/>
    </source>
</evidence>
<dbReference type="Pfam" id="PF01965">
    <property type="entry name" value="DJ-1_PfpI"/>
    <property type="match status" value="1"/>
</dbReference>
<dbReference type="SUPFAM" id="SSF52317">
    <property type="entry name" value="Class I glutamine amidotransferase-like"/>
    <property type="match status" value="1"/>
</dbReference>
<reference evidence="5" key="1">
    <citation type="submission" date="2023-07" db="EMBL/GenBank/DDBJ databases">
        <title>Novel species in the genus Lipingzhangella isolated from Sambhar Salt Lake.</title>
        <authorList>
            <person name="Jiya N."/>
            <person name="Kajale S."/>
            <person name="Sharma A."/>
        </authorList>
    </citation>
    <scope>NUCLEOTIDE SEQUENCE [LARGE SCALE GENOMIC DNA]</scope>
    <source>
        <strain evidence="5">LS1_29</strain>
    </source>
</reference>
<name>A0ABU2HBD2_9ACTN</name>
<evidence type="ECO:0000313" key="5">
    <source>
        <dbReference type="Proteomes" id="UP001250214"/>
    </source>
</evidence>
<dbReference type="InterPro" id="IPR029062">
    <property type="entry name" value="Class_I_gatase-like"/>
</dbReference>
<dbReference type="Gene3D" id="3.40.50.880">
    <property type="match status" value="1"/>
</dbReference>
<proteinExistence type="predicted"/>
<dbReference type="InterPro" id="IPR002818">
    <property type="entry name" value="DJ-1/PfpI"/>
</dbReference>
<dbReference type="Proteomes" id="UP001250214">
    <property type="component" value="Unassembled WGS sequence"/>
</dbReference>
<evidence type="ECO:0000256" key="2">
    <source>
        <dbReference type="ARBA" id="ARBA00023163"/>
    </source>
</evidence>
<dbReference type="PROSITE" id="PS01124">
    <property type="entry name" value="HTH_ARAC_FAMILY_2"/>
    <property type="match status" value="1"/>
</dbReference>
<dbReference type="SMART" id="SM00342">
    <property type="entry name" value="HTH_ARAC"/>
    <property type="match status" value="1"/>
</dbReference>
<dbReference type="Gene3D" id="1.10.10.60">
    <property type="entry name" value="Homeodomain-like"/>
    <property type="match status" value="1"/>
</dbReference>
<evidence type="ECO:0000256" key="1">
    <source>
        <dbReference type="ARBA" id="ARBA00023015"/>
    </source>
</evidence>
<sequence length="413" mass="45328">MRSRTVLILLFEDVQSLDITGPLEVFTGANSWCAARGTRPAYAPMTASPDAAPIRTSSGLRITPDADLHCQTAPDLLLVPGGAGTRHPPPKVLTWLREQGAHATRLISVCTGAFLLAEAGLLAGRRATTHWAHCHTLANRFPEVTVATDPIFVRDGHIATSAGVTAGIDLTLSLVDDDLGSEAALAVARNMVMFLRRPGSQAQFSAQLAVHTARSPRMHELQQWIAEHPEADLSVEALARRTHLSARHFARAFTSEIGMSPGRYVDLARIESARRRFADSDAGVAETARACGYGTPEALRRAFLRRLGVGPSEYRERFRCPMSRCRHRVHRRRGAKPMRRPSRQSYPKTPAVVRVVHGCWVRCRPRDRGVGGRAVAAWAEPELFWPQDGLGGATHSPVVASDRRWSPVQAWPR</sequence>
<dbReference type="PANTHER" id="PTHR43130">
    <property type="entry name" value="ARAC-FAMILY TRANSCRIPTIONAL REGULATOR"/>
    <property type="match status" value="1"/>
</dbReference>
<evidence type="ECO:0000313" key="4">
    <source>
        <dbReference type="EMBL" id="MDS1272636.1"/>
    </source>
</evidence>
<dbReference type="SUPFAM" id="SSF46689">
    <property type="entry name" value="Homeodomain-like"/>
    <property type="match status" value="2"/>
</dbReference>
<dbReference type="CDD" id="cd03137">
    <property type="entry name" value="GATase1_AraC_1"/>
    <property type="match status" value="1"/>
</dbReference>
<comment type="caution">
    <text evidence="4">The sequence shown here is derived from an EMBL/GenBank/DDBJ whole genome shotgun (WGS) entry which is preliminary data.</text>
</comment>